<reference evidence="1" key="1">
    <citation type="submission" date="2020-05" db="EMBL/GenBank/DDBJ databases">
        <title>Large-scale comparative analyses of tick genomes elucidate their genetic diversity and vector capacities.</title>
        <authorList>
            <person name="Jia N."/>
            <person name="Wang J."/>
            <person name="Shi W."/>
            <person name="Du L."/>
            <person name="Sun Y."/>
            <person name="Zhan W."/>
            <person name="Jiang J."/>
            <person name="Wang Q."/>
            <person name="Zhang B."/>
            <person name="Ji P."/>
            <person name="Sakyi L.B."/>
            <person name="Cui X."/>
            <person name="Yuan T."/>
            <person name="Jiang B."/>
            <person name="Yang W."/>
            <person name="Lam T.T.-Y."/>
            <person name="Chang Q."/>
            <person name="Ding S."/>
            <person name="Wang X."/>
            <person name="Zhu J."/>
            <person name="Ruan X."/>
            <person name="Zhao L."/>
            <person name="Wei J."/>
            <person name="Que T."/>
            <person name="Du C."/>
            <person name="Cheng J."/>
            <person name="Dai P."/>
            <person name="Han X."/>
            <person name="Huang E."/>
            <person name="Gao Y."/>
            <person name="Liu J."/>
            <person name="Shao H."/>
            <person name="Ye R."/>
            <person name="Li L."/>
            <person name="Wei W."/>
            <person name="Wang X."/>
            <person name="Wang C."/>
            <person name="Yang T."/>
            <person name="Huo Q."/>
            <person name="Li W."/>
            <person name="Guo W."/>
            <person name="Chen H."/>
            <person name="Zhou L."/>
            <person name="Ni X."/>
            <person name="Tian J."/>
            <person name="Zhou Y."/>
            <person name="Sheng Y."/>
            <person name="Liu T."/>
            <person name="Pan Y."/>
            <person name="Xia L."/>
            <person name="Li J."/>
            <person name="Zhao F."/>
            <person name="Cao W."/>
        </authorList>
    </citation>
    <scope>NUCLEOTIDE SEQUENCE</scope>
    <source>
        <strain evidence="1">Hyas-2018</strain>
    </source>
</reference>
<dbReference type="EMBL" id="CM023481">
    <property type="protein sequence ID" value="KAH6947206.1"/>
    <property type="molecule type" value="Genomic_DNA"/>
</dbReference>
<dbReference type="Proteomes" id="UP000821845">
    <property type="component" value="Chromosome 1"/>
</dbReference>
<comment type="caution">
    <text evidence="1">The sequence shown here is derived from an EMBL/GenBank/DDBJ whole genome shotgun (WGS) entry which is preliminary data.</text>
</comment>
<accession>A0ACB7TJ57</accession>
<sequence length="102" mass="11167">MTYAGSCPRRPAVKLSDDWSDGHNLDSNGRSRCIDSSGSMRSAGGMCRGKRVGLLAFGDSEKSDRAALHWSVPECEPPRQELRQHAQLMGGRGGRSFEHRGH</sequence>
<organism evidence="1 2">
    <name type="scientific">Hyalomma asiaticum</name>
    <name type="common">Tick</name>
    <dbReference type="NCBI Taxonomy" id="266040"/>
    <lineage>
        <taxon>Eukaryota</taxon>
        <taxon>Metazoa</taxon>
        <taxon>Ecdysozoa</taxon>
        <taxon>Arthropoda</taxon>
        <taxon>Chelicerata</taxon>
        <taxon>Arachnida</taxon>
        <taxon>Acari</taxon>
        <taxon>Parasitiformes</taxon>
        <taxon>Ixodida</taxon>
        <taxon>Ixodoidea</taxon>
        <taxon>Ixodidae</taxon>
        <taxon>Hyalomminae</taxon>
        <taxon>Hyalomma</taxon>
    </lineage>
</organism>
<proteinExistence type="predicted"/>
<keyword evidence="2" id="KW-1185">Reference proteome</keyword>
<evidence type="ECO:0000313" key="2">
    <source>
        <dbReference type="Proteomes" id="UP000821845"/>
    </source>
</evidence>
<evidence type="ECO:0000313" key="1">
    <source>
        <dbReference type="EMBL" id="KAH6947206.1"/>
    </source>
</evidence>
<gene>
    <name evidence="1" type="ORF">HPB50_017592</name>
</gene>
<protein>
    <submittedName>
        <fullName evidence="1">Uncharacterized protein</fullName>
    </submittedName>
</protein>
<name>A0ACB7TJ57_HYAAI</name>